<dbReference type="PANTHER" id="PTHR43804:SF7">
    <property type="entry name" value="LD18447P"/>
    <property type="match status" value="1"/>
</dbReference>
<evidence type="ECO:0000256" key="5">
    <source>
        <dbReference type="ARBA" id="ARBA00050039"/>
    </source>
</evidence>
<dbReference type="PANTHER" id="PTHR43804">
    <property type="entry name" value="LD18447P"/>
    <property type="match status" value="1"/>
</dbReference>
<dbReference type="RefSeq" id="WP_053521517.1">
    <property type="nucleotide sequence ID" value="NZ_LHCF01000011.1"/>
</dbReference>
<dbReference type="Proteomes" id="UP000037386">
    <property type="component" value="Unassembled WGS sequence"/>
</dbReference>
<evidence type="ECO:0000313" key="7">
    <source>
        <dbReference type="EMBL" id="KOR75368.1"/>
    </source>
</evidence>
<dbReference type="InterPro" id="IPR045853">
    <property type="entry name" value="Pep_chain_release_fac_I_sf"/>
</dbReference>
<dbReference type="InterPro" id="IPR050057">
    <property type="entry name" value="Prokaryotic/Mito_RF"/>
</dbReference>
<dbReference type="STRING" id="479893.CPX_001664"/>
<proteinExistence type="inferred from homology"/>
<dbReference type="Gene3D" id="6.10.140.1950">
    <property type="match status" value="1"/>
</dbReference>
<dbReference type="InterPro" id="IPR005139">
    <property type="entry name" value="PCRF"/>
</dbReference>
<keyword evidence="3" id="KW-0488">Methylation</keyword>
<sequence length="354" mass="41236">MFDKLNLIKENYLNLQKKISDNLENLKNIELLKQYHKFKTIVFVYDQYLNLEEELKKTEQIIKKEDPKDNELIILAKAEKEELKQQIQNKLRELKKLLLPQDEDDGKNVIIEIKGGIGGREANLFALDLFRTYMKYAENKKWKTEIINFTQTLKNGISSVELMISGKNIYSFLKYESGIHRVQRVPETESQGRTHTSTVKVLVIPETKDIELDINWNDIRVDTYNSSGPGGQSVNTTKSAVRLTHLPTGLSVASQTAKSQHENKDKAFQLLKNRIFYQMKSQQEKDKNDVKKHLIGKGERSEKIRTYDYSSNRVTDHRIGLTLKKLDLFMEGKIDLVIEPLIDEMEKQKLKEEF</sequence>
<evidence type="ECO:0000256" key="2">
    <source>
        <dbReference type="ARBA" id="ARBA00010835"/>
    </source>
</evidence>
<dbReference type="OrthoDB" id="9806673at2"/>
<name>A0A0M1MZQ0_9MOLU</name>
<dbReference type="GO" id="GO:0005737">
    <property type="term" value="C:cytoplasm"/>
    <property type="evidence" value="ECO:0007669"/>
    <property type="project" value="UniProtKB-ARBA"/>
</dbReference>
<dbReference type="SMART" id="SM00937">
    <property type="entry name" value="PCRF"/>
    <property type="match status" value="1"/>
</dbReference>
<comment type="function">
    <text evidence="1">Peptide chain release factor 1 directs the termination of translation in response to the peptide chain termination codons UAG and UAA.</text>
</comment>
<evidence type="ECO:0000256" key="3">
    <source>
        <dbReference type="ARBA" id="ARBA00022481"/>
    </source>
</evidence>
<dbReference type="AlphaFoldDB" id="A0A0M1MZQ0"/>
<dbReference type="FunFam" id="3.30.70.1660:FF:000002">
    <property type="entry name" value="Peptide chain release factor 1"/>
    <property type="match status" value="1"/>
</dbReference>
<organism evidence="7 8">
    <name type="scientific">Candidatus Phytoplasma pruni</name>
    <dbReference type="NCBI Taxonomy" id="479893"/>
    <lineage>
        <taxon>Bacteria</taxon>
        <taxon>Bacillati</taxon>
        <taxon>Mycoplasmatota</taxon>
        <taxon>Mollicutes</taxon>
        <taxon>Acholeplasmatales</taxon>
        <taxon>Acholeplasmataceae</taxon>
        <taxon>Candidatus Phytoplasma</taxon>
        <taxon>16SrIII (X-disease group)</taxon>
    </lineage>
</organism>
<dbReference type="GO" id="GO:0003747">
    <property type="term" value="F:translation release factor activity"/>
    <property type="evidence" value="ECO:0007669"/>
    <property type="project" value="InterPro"/>
</dbReference>
<dbReference type="InterPro" id="IPR000352">
    <property type="entry name" value="Pep_chain_release_fac_I"/>
</dbReference>
<dbReference type="PATRIC" id="fig|479893.3.peg.470"/>
<dbReference type="EMBL" id="LHCF01000011">
    <property type="protein sequence ID" value="KOR75368.1"/>
    <property type="molecule type" value="Genomic_DNA"/>
</dbReference>
<dbReference type="Gene3D" id="3.30.160.20">
    <property type="match status" value="1"/>
</dbReference>
<dbReference type="Pfam" id="PF00472">
    <property type="entry name" value="RF-1"/>
    <property type="match status" value="1"/>
</dbReference>
<feature type="domain" description="Peptide chain release factor" evidence="6">
    <location>
        <begin position="61"/>
        <end position="176"/>
    </location>
</feature>
<evidence type="ECO:0000259" key="6">
    <source>
        <dbReference type="SMART" id="SM00937"/>
    </source>
</evidence>
<comment type="similarity">
    <text evidence="2">Belongs to the prokaryotic/mitochondrial release factor family.</text>
</comment>
<dbReference type="NCBIfam" id="NF001859">
    <property type="entry name" value="PRK00591.1"/>
    <property type="match status" value="1"/>
</dbReference>
<protein>
    <recommendedName>
        <fullName evidence="5">Peptide chain release factor 1</fullName>
    </recommendedName>
</protein>
<reference evidence="8" key="1">
    <citation type="submission" date="2015-05" db="EMBL/GenBank/DDBJ databases">
        <title>Draft genome sequence of 'Candidatus Phytoplasma Pruni' strain CX, a plant pathogenic bacterium.</title>
        <authorList>
            <person name="Lee I.-M."/>
            <person name="Bottner-Parker K.D."/>
            <person name="Shao J."/>
            <person name="Gundersen-Rindal D.E."/>
            <person name="Zhao Y."/>
            <person name="Davis R.E."/>
        </authorList>
    </citation>
    <scope>NUCLEOTIDE SEQUENCE [LARGE SCALE GENOMIC DNA]</scope>
    <source>
        <strain evidence="8">CX</strain>
    </source>
</reference>
<evidence type="ECO:0000313" key="8">
    <source>
        <dbReference type="Proteomes" id="UP000037386"/>
    </source>
</evidence>
<gene>
    <name evidence="7" type="primary">prfA</name>
    <name evidence="7" type="ORF">CPX_001664</name>
</gene>
<accession>A0A0M1MZQ0</accession>
<dbReference type="Pfam" id="PF03462">
    <property type="entry name" value="PCRF"/>
    <property type="match status" value="1"/>
</dbReference>
<dbReference type="SUPFAM" id="SSF75620">
    <property type="entry name" value="Release factor"/>
    <property type="match status" value="1"/>
</dbReference>
<evidence type="ECO:0000256" key="4">
    <source>
        <dbReference type="ARBA" id="ARBA00022917"/>
    </source>
</evidence>
<dbReference type="FunFam" id="3.30.160.20:FF:000004">
    <property type="entry name" value="Peptide chain release factor 1"/>
    <property type="match status" value="1"/>
</dbReference>
<dbReference type="Gene3D" id="3.30.70.1660">
    <property type="match status" value="1"/>
</dbReference>
<keyword evidence="4" id="KW-0648">Protein biosynthesis</keyword>
<evidence type="ECO:0000256" key="1">
    <source>
        <dbReference type="ARBA" id="ARBA00002986"/>
    </source>
</evidence>
<comment type="caution">
    <text evidence="7">The sequence shown here is derived from an EMBL/GenBank/DDBJ whole genome shotgun (WGS) entry which is preliminary data.</text>
</comment>